<evidence type="ECO:0000313" key="3">
    <source>
        <dbReference type="Proteomes" id="UP001189429"/>
    </source>
</evidence>
<organism evidence="2 3">
    <name type="scientific">Prorocentrum cordatum</name>
    <dbReference type="NCBI Taxonomy" id="2364126"/>
    <lineage>
        <taxon>Eukaryota</taxon>
        <taxon>Sar</taxon>
        <taxon>Alveolata</taxon>
        <taxon>Dinophyceae</taxon>
        <taxon>Prorocentrales</taxon>
        <taxon>Prorocentraceae</taxon>
        <taxon>Prorocentrum</taxon>
    </lineage>
</organism>
<evidence type="ECO:0000256" key="1">
    <source>
        <dbReference type="SAM" id="MobiDB-lite"/>
    </source>
</evidence>
<gene>
    <name evidence="2" type="ORF">PCOR1329_LOCUS57429</name>
</gene>
<comment type="caution">
    <text evidence="2">The sequence shown here is derived from an EMBL/GenBank/DDBJ whole genome shotgun (WGS) entry which is preliminary data.</text>
</comment>
<accession>A0ABN9VEU9</accession>
<protein>
    <recommendedName>
        <fullName evidence="4">Nuclear pore complex protein Nup85</fullName>
    </recommendedName>
</protein>
<proteinExistence type="predicted"/>
<evidence type="ECO:0008006" key="4">
    <source>
        <dbReference type="Google" id="ProtNLM"/>
    </source>
</evidence>
<dbReference type="EMBL" id="CAUYUJ010017095">
    <property type="protein sequence ID" value="CAK0871667.1"/>
    <property type="molecule type" value="Genomic_DNA"/>
</dbReference>
<evidence type="ECO:0000313" key="2">
    <source>
        <dbReference type="EMBL" id="CAK0871667.1"/>
    </source>
</evidence>
<name>A0ABN9VEU9_9DINO</name>
<keyword evidence="3" id="KW-1185">Reference proteome</keyword>
<feature type="region of interest" description="Disordered" evidence="1">
    <location>
        <begin position="173"/>
        <end position="196"/>
    </location>
</feature>
<reference evidence="2" key="1">
    <citation type="submission" date="2023-10" db="EMBL/GenBank/DDBJ databases">
        <authorList>
            <person name="Chen Y."/>
            <person name="Shah S."/>
            <person name="Dougan E. K."/>
            <person name="Thang M."/>
            <person name="Chan C."/>
        </authorList>
    </citation>
    <scope>NUCLEOTIDE SEQUENCE [LARGE SCALE GENOMIC DNA]</scope>
</reference>
<dbReference type="Proteomes" id="UP001189429">
    <property type="component" value="Unassembled WGS sequence"/>
</dbReference>
<feature type="non-terminal residue" evidence="2">
    <location>
        <position position="1"/>
    </location>
</feature>
<sequence>ELSNVFWSVGEMLPEGPATGEAVMAAEAMAVQRIKEFSLMDVAEALWGLAAWGAPAVKSPLVPELLRRLRYLPSQADYAAATKGLPKIACALVRLGIWDPVVMDEIAYRLIRDIGQLRLWSLAATYWAWTRPCSEPRRPTRTSERCDSRSREYAAHNFMRVLEEQVEMRGVTPEDIESSPAGPGIRPMAPARMLGE</sequence>